<feature type="signal peptide" evidence="3">
    <location>
        <begin position="1"/>
        <end position="19"/>
    </location>
</feature>
<gene>
    <name evidence="4" type="ORF">GGX14DRAFT_451695</name>
</gene>
<protein>
    <submittedName>
        <fullName evidence="4">Uncharacterized protein</fullName>
    </submittedName>
</protein>
<evidence type="ECO:0000256" key="2">
    <source>
        <dbReference type="SAM" id="Phobius"/>
    </source>
</evidence>
<proteinExistence type="predicted"/>
<sequence>MIWLWSTFIFFSCYALVDAGSANKGDNCSQSDNRLQTGTLQFFSDCNSVTYCAANNTCLLKGCRKDDFPFGYQPGDHLPDKCPVGQFCPDEADACQPLLAVGSPCQLNRDDECEAPPNFADLLDTTNRGRNFNGSVCLNNLCAWANKTAGESCTVENTAYIAYGVNNEFPDIVSRGDCVVGFYCDSTAKQCMAEKAFGVACTADKECSSWNCLSSGTCGVDTSLPNHVGTYVYVVVAIGILGGIFVTLFGLFALHRRQRDQEREKRMQYWREQNAFHQNLLQMRQVSLPGNGNSARSTMYSRDGMPSDEAPILQHAAPKGSGLRHYMGDDGSEYDEGVMMQPTTTRREVPGRF</sequence>
<evidence type="ECO:0000256" key="1">
    <source>
        <dbReference type="SAM" id="MobiDB-lite"/>
    </source>
</evidence>
<feature type="transmembrane region" description="Helical" evidence="2">
    <location>
        <begin position="231"/>
        <end position="254"/>
    </location>
</feature>
<accession>A0AAD6VDF1</accession>
<name>A0AAD6VDF1_9AGAR</name>
<evidence type="ECO:0000313" key="5">
    <source>
        <dbReference type="Proteomes" id="UP001219525"/>
    </source>
</evidence>
<dbReference type="AlphaFoldDB" id="A0AAD6VDF1"/>
<feature type="region of interest" description="Disordered" evidence="1">
    <location>
        <begin position="331"/>
        <end position="353"/>
    </location>
</feature>
<reference evidence="4" key="1">
    <citation type="submission" date="2023-03" db="EMBL/GenBank/DDBJ databases">
        <title>Massive genome expansion in bonnet fungi (Mycena s.s.) driven by repeated elements and novel gene families across ecological guilds.</title>
        <authorList>
            <consortium name="Lawrence Berkeley National Laboratory"/>
            <person name="Harder C.B."/>
            <person name="Miyauchi S."/>
            <person name="Viragh M."/>
            <person name="Kuo A."/>
            <person name="Thoen E."/>
            <person name="Andreopoulos B."/>
            <person name="Lu D."/>
            <person name="Skrede I."/>
            <person name="Drula E."/>
            <person name="Henrissat B."/>
            <person name="Morin E."/>
            <person name="Kohler A."/>
            <person name="Barry K."/>
            <person name="LaButti K."/>
            <person name="Morin E."/>
            <person name="Salamov A."/>
            <person name="Lipzen A."/>
            <person name="Mereny Z."/>
            <person name="Hegedus B."/>
            <person name="Baldrian P."/>
            <person name="Stursova M."/>
            <person name="Weitz H."/>
            <person name="Taylor A."/>
            <person name="Grigoriev I.V."/>
            <person name="Nagy L.G."/>
            <person name="Martin F."/>
            <person name="Kauserud H."/>
        </authorList>
    </citation>
    <scope>NUCLEOTIDE SEQUENCE</scope>
    <source>
        <strain evidence="4">9144</strain>
    </source>
</reference>
<organism evidence="4 5">
    <name type="scientific">Mycena pura</name>
    <dbReference type="NCBI Taxonomy" id="153505"/>
    <lineage>
        <taxon>Eukaryota</taxon>
        <taxon>Fungi</taxon>
        <taxon>Dikarya</taxon>
        <taxon>Basidiomycota</taxon>
        <taxon>Agaricomycotina</taxon>
        <taxon>Agaricomycetes</taxon>
        <taxon>Agaricomycetidae</taxon>
        <taxon>Agaricales</taxon>
        <taxon>Marasmiineae</taxon>
        <taxon>Mycenaceae</taxon>
        <taxon>Mycena</taxon>
    </lineage>
</organism>
<evidence type="ECO:0000313" key="4">
    <source>
        <dbReference type="EMBL" id="KAJ7209495.1"/>
    </source>
</evidence>
<comment type="caution">
    <text evidence="4">The sequence shown here is derived from an EMBL/GenBank/DDBJ whole genome shotgun (WGS) entry which is preliminary data.</text>
</comment>
<keyword evidence="3" id="KW-0732">Signal</keyword>
<keyword evidence="5" id="KW-1185">Reference proteome</keyword>
<evidence type="ECO:0000256" key="3">
    <source>
        <dbReference type="SAM" id="SignalP"/>
    </source>
</evidence>
<keyword evidence="2" id="KW-0472">Membrane</keyword>
<dbReference type="EMBL" id="JARJCW010000030">
    <property type="protein sequence ID" value="KAJ7209495.1"/>
    <property type="molecule type" value="Genomic_DNA"/>
</dbReference>
<keyword evidence="2" id="KW-1133">Transmembrane helix</keyword>
<keyword evidence="2" id="KW-0812">Transmembrane</keyword>
<dbReference type="Proteomes" id="UP001219525">
    <property type="component" value="Unassembled WGS sequence"/>
</dbReference>
<feature type="chain" id="PRO_5042168659" evidence="3">
    <location>
        <begin position="20"/>
        <end position="353"/>
    </location>
</feature>